<evidence type="ECO:0000256" key="8">
    <source>
        <dbReference type="ARBA" id="ARBA00023136"/>
    </source>
</evidence>
<reference evidence="12" key="1">
    <citation type="submission" date="2021-01" db="EMBL/GenBank/DDBJ databases">
        <authorList>
            <person name="Corre E."/>
            <person name="Pelletier E."/>
            <person name="Niang G."/>
            <person name="Scheremetjew M."/>
            <person name="Finn R."/>
            <person name="Kale V."/>
            <person name="Holt S."/>
            <person name="Cochrane G."/>
            <person name="Meng A."/>
            <person name="Brown T."/>
            <person name="Cohen L."/>
        </authorList>
    </citation>
    <scope>NUCLEOTIDE SEQUENCE</scope>
    <source>
        <strain evidence="12">CCAP 1951/1</strain>
    </source>
</reference>
<sequence length="286" mass="30890">MSTDGVKSFLAGWAGGISMIFVGHPFDTVKIAVQHAKPGEYRNSFDCARRIVRREGPLALYKGCLAPMITTGMCVAVVFCAHDAAERAIRRYQGVTKDQALALPQVMACGAFAGFCGALVLGPTELIKIRQQTAQQAGKDSSFVTALRRGALSRGLSAMMLVEVPGGTAWFAGNEVAKSLQQRYLRRPERRHSPSRATLAREELIAGGIAGLCFWGLVMPADIVKTRMQSAKKPVSLRTTVREVHGEGGAGGFYRGLGPALARAFKTSAACFFVKDRTHRALDRLF</sequence>
<dbReference type="PROSITE" id="PS50920">
    <property type="entry name" value="SOLCAR"/>
    <property type="match status" value="2"/>
</dbReference>
<evidence type="ECO:0008006" key="13">
    <source>
        <dbReference type="Google" id="ProtNLM"/>
    </source>
</evidence>
<keyword evidence="4 9" id="KW-0812">Transmembrane</keyword>
<evidence type="ECO:0000256" key="2">
    <source>
        <dbReference type="ARBA" id="ARBA00006375"/>
    </source>
</evidence>
<evidence type="ECO:0000256" key="9">
    <source>
        <dbReference type="PROSITE-ProRule" id="PRU00282"/>
    </source>
</evidence>
<evidence type="ECO:0000256" key="6">
    <source>
        <dbReference type="ARBA" id="ARBA00022989"/>
    </source>
</evidence>
<feature type="repeat" description="Solcar" evidence="9">
    <location>
        <begin position="198"/>
        <end position="281"/>
    </location>
</feature>
<dbReference type="GO" id="GO:0031966">
    <property type="term" value="C:mitochondrial membrane"/>
    <property type="evidence" value="ECO:0007669"/>
    <property type="project" value="UniProtKB-SubCell"/>
</dbReference>
<dbReference type="Pfam" id="PF00153">
    <property type="entry name" value="Mito_carr"/>
    <property type="match status" value="3"/>
</dbReference>
<dbReference type="PANTHER" id="PTHR45624">
    <property type="entry name" value="MITOCHONDRIAL BASIC AMINO ACIDS TRANSPORTER-RELATED"/>
    <property type="match status" value="1"/>
</dbReference>
<dbReference type="EMBL" id="HBGF01049813">
    <property type="protein sequence ID" value="CAD9151989.1"/>
    <property type="molecule type" value="Transcribed_RNA"/>
</dbReference>
<dbReference type="PANTHER" id="PTHR45624:SF4">
    <property type="entry name" value="CONGESTED-LIKE TRACHEA PROTEIN-RELATED"/>
    <property type="match status" value="1"/>
</dbReference>
<evidence type="ECO:0000256" key="10">
    <source>
        <dbReference type="RuleBase" id="RU000488"/>
    </source>
</evidence>
<comment type="subcellular location">
    <subcellularLocation>
        <location evidence="1">Mitochondrion membrane</location>
        <topology evidence="1">Multi-pass membrane protein</topology>
    </subcellularLocation>
</comment>
<dbReference type="InterPro" id="IPR023395">
    <property type="entry name" value="MCP_dom_sf"/>
</dbReference>
<keyword evidence="3 10" id="KW-0813">Transport</keyword>
<dbReference type="InterPro" id="IPR018108">
    <property type="entry name" value="MCP_transmembrane"/>
</dbReference>
<dbReference type="GO" id="GO:1902603">
    <property type="term" value="P:carnitine transmembrane transport"/>
    <property type="evidence" value="ECO:0007669"/>
    <property type="project" value="TreeGrafter"/>
</dbReference>
<dbReference type="Gene3D" id="1.50.40.10">
    <property type="entry name" value="Mitochondrial carrier domain"/>
    <property type="match status" value="2"/>
</dbReference>
<feature type="repeat" description="Solcar" evidence="9">
    <location>
        <begin position="3"/>
        <end position="88"/>
    </location>
</feature>
<evidence type="ECO:0000256" key="1">
    <source>
        <dbReference type="ARBA" id="ARBA00004225"/>
    </source>
</evidence>
<dbReference type="GO" id="GO:0006839">
    <property type="term" value="P:mitochondrial transport"/>
    <property type="evidence" value="ECO:0007669"/>
    <property type="project" value="TreeGrafter"/>
</dbReference>
<keyword evidence="5" id="KW-0677">Repeat</keyword>
<evidence type="ECO:0000313" key="12">
    <source>
        <dbReference type="EMBL" id="CAD9151989.1"/>
    </source>
</evidence>
<dbReference type="SUPFAM" id="SSF103506">
    <property type="entry name" value="Mitochondrial carrier"/>
    <property type="match status" value="1"/>
</dbReference>
<keyword evidence="6 11" id="KW-1133">Transmembrane helix</keyword>
<evidence type="ECO:0000256" key="11">
    <source>
        <dbReference type="SAM" id="Phobius"/>
    </source>
</evidence>
<feature type="transmembrane region" description="Helical" evidence="11">
    <location>
        <begin position="59"/>
        <end position="81"/>
    </location>
</feature>
<dbReference type="GO" id="GO:0015227">
    <property type="term" value="F:O-acyl-L-carnitine transmembrane transporter activity"/>
    <property type="evidence" value="ECO:0007669"/>
    <property type="project" value="TreeGrafter"/>
</dbReference>
<protein>
    <recommendedName>
        <fullName evidence="13">Mitochondrial carrier protein</fullName>
    </recommendedName>
</protein>
<dbReference type="InterPro" id="IPR050567">
    <property type="entry name" value="Mitochondrial_Carrier"/>
</dbReference>
<keyword evidence="8 9" id="KW-0472">Membrane</keyword>
<evidence type="ECO:0000256" key="7">
    <source>
        <dbReference type="ARBA" id="ARBA00023128"/>
    </source>
</evidence>
<evidence type="ECO:0000256" key="3">
    <source>
        <dbReference type="ARBA" id="ARBA00022448"/>
    </source>
</evidence>
<dbReference type="AlphaFoldDB" id="A0A7S1QZB2"/>
<name>A0A7S1QZB2_NEODS</name>
<feature type="transmembrane region" description="Helical" evidence="11">
    <location>
        <begin position="101"/>
        <end position="121"/>
    </location>
</feature>
<organism evidence="12">
    <name type="scientific">Neobodo designis</name>
    <name type="common">Flagellated protozoan</name>
    <name type="synonym">Bodo designis</name>
    <dbReference type="NCBI Taxonomy" id="312471"/>
    <lineage>
        <taxon>Eukaryota</taxon>
        <taxon>Discoba</taxon>
        <taxon>Euglenozoa</taxon>
        <taxon>Kinetoplastea</taxon>
        <taxon>Metakinetoplastina</taxon>
        <taxon>Neobodonida</taxon>
        <taxon>Neobodo</taxon>
    </lineage>
</organism>
<comment type="similarity">
    <text evidence="2 10">Belongs to the mitochondrial carrier (TC 2.A.29) family.</text>
</comment>
<evidence type="ECO:0000256" key="5">
    <source>
        <dbReference type="ARBA" id="ARBA00022737"/>
    </source>
</evidence>
<accession>A0A7S1QZB2</accession>
<keyword evidence="7" id="KW-0496">Mitochondrion</keyword>
<proteinExistence type="inferred from homology"/>
<evidence type="ECO:0000256" key="4">
    <source>
        <dbReference type="ARBA" id="ARBA00022692"/>
    </source>
</evidence>
<gene>
    <name evidence="12" type="ORF">NDES1114_LOCUS33351</name>
</gene>